<evidence type="ECO:0000256" key="3">
    <source>
        <dbReference type="ARBA" id="ARBA00022801"/>
    </source>
</evidence>
<feature type="binding site" evidence="6">
    <location>
        <position position="260"/>
    </location>
    <ligand>
        <name>Mg(2+)</name>
        <dbReference type="ChEBI" id="CHEBI:18420"/>
        <label>1</label>
    </ligand>
</feature>
<feature type="binding site" evidence="6">
    <location>
        <position position="7"/>
    </location>
    <ligand>
        <name>Mg(2+)</name>
        <dbReference type="ChEBI" id="CHEBI:18420"/>
        <label>1</label>
    </ligand>
</feature>
<dbReference type="InterPro" id="IPR037493">
    <property type="entry name" value="ExoIII-like"/>
</dbReference>
<dbReference type="STRING" id="914150.TQ33_0776"/>
<dbReference type="PROSITE" id="PS51435">
    <property type="entry name" value="AP_NUCLEASE_F1_4"/>
    <property type="match status" value="1"/>
</dbReference>
<keyword evidence="6" id="KW-0464">Manganese</keyword>
<feature type="active site" evidence="5">
    <location>
        <position position="109"/>
    </location>
</feature>
<feature type="active site" description="Proton acceptor" evidence="5">
    <location>
        <position position="261"/>
    </location>
</feature>
<evidence type="ECO:0000256" key="5">
    <source>
        <dbReference type="PIRSR" id="PIRSR604808-1"/>
    </source>
</evidence>
<dbReference type="KEGG" id="kge:TQ33_0776"/>
<dbReference type="SUPFAM" id="SSF56219">
    <property type="entry name" value="DNase I-like"/>
    <property type="match status" value="1"/>
</dbReference>
<dbReference type="RefSeq" id="WP_046560898.1">
    <property type="nucleotide sequence ID" value="NZ_CP010975.1"/>
</dbReference>
<dbReference type="Proteomes" id="UP000034071">
    <property type="component" value="Chromosome"/>
</dbReference>
<evidence type="ECO:0000256" key="7">
    <source>
        <dbReference type="PIRSR" id="PIRSR604808-3"/>
    </source>
</evidence>
<feature type="binding site" evidence="6">
    <location>
        <position position="34"/>
    </location>
    <ligand>
        <name>Mg(2+)</name>
        <dbReference type="ChEBI" id="CHEBI:18420"/>
        <label>1</label>
    </ligand>
</feature>
<evidence type="ECO:0000256" key="6">
    <source>
        <dbReference type="PIRSR" id="PIRSR604808-2"/>
    </source>
</evidence>
<feature type="site" description="Transition state stabilizer" evidence="7">
    <location>
        <position position="153"/>
    </location>
</feature>
<dbReference type="EMBL" id="CP010975">
    <property type="protein sequence ID" value="AKE51750.1"/>
    <property type="molecule type" value="Genomic_DNA"/>
</dbReference>
<sequence>MKIVTFNINSIRTRAHQMEALVEKHDPDIICVQETKVHDDMFPFDLYKDLGYHIEIHGGKAHYGVATFSKKKPIAVEKGFPNDPEDAQRRMIITTFQYGNETIKVLNGYFPQGENREHPTKFPYKQKFYQDLQDYLDSHDIENVRTIVLGDINISQLDIDIGIGEPNRKRWLREGKCSFLPEEREWVQRMLSAGLYDTYRTINPDKDDKFSWFDYRSRGFEREPKRGLRIDSVFACDWLNQRAVASDIDYEIRSMERPSDHAPVWTEFNLDK</sequence>
<dbReference type="AlphaFoldDB" id="A0A0F6TQH9"/>
<feature type="binding site" evidence="6">
    <location>
        <position position="153"/>
    </location>
    <ligand>
        <name>Mg(2+)</name>
        <dbReference type="ChEBI" id="CHEBI:18420"/>
        <label>1</label>
    </ligand>
</feature>
<comment type="cofactor">
    <cofactor evidence="6">
        <name>Mg(2+)</name>
        <dbReference type="ChEBI" id="CHEBI:18420"/>
    </cofactor>
    <cofactor evidence="6">
        <name>Mn(2+)</name>
        <dbReference type="ChEBI" id="CHEBI:29035"/>
    </cofactor>
    <text evidence="6">Probably binds two magnesium or manganese ions per subunit.</text>
</comment>
<dbReference type="PATRIC" id="fig|914150.5.peg.788"/>
<organism evidence="9 10">
    <name type="scientific">Kangiella geojedonensis</name>
    <dbReference type="NCBI Taxonomy" id="914150"/>
    <lineage>
        <taxon>Bacteria</taxon>
        <taxon>Pseudomonadati</taxon>
        <taxon>Pseudomonadota</taxon>
        <taxon>Gammaproteobacteria</taxon>
        <taxon>Kangiellales</taxon>
        <taxon>Kangiellaceae</taxon>
        <taxon>Kangiella</taxon>
    </lineage>
</organism>
<dbReference type="GO" id="GO:0046872">
    <property type="term" value="F:metal ion binding"/>
    <property type="evidence" value="ECO:0007669"/>
    <property type="project" value="UniProtKB-KW"/>
</dbReference>
<accession>A0A0F6TQH9</accession>
<dbReference type="GO" id="GO:0006281">
    <property type="term" value="P:DNA repair"/>
    <property type="evidence" value="ECO:0007669"/>
    <property type="project" value="InterPro"/>
</dbReference>
<feature type="site" description="Interaction with DNA substrate" evidence="7">
    <location>
        <position position="261"/>
    </location>
</feature>
<dbReference type="NCBIfam" id="TIGR00195">
    <property type="entry name" value="exoDNase_III"/>
    <property type="match status" value="1"/>
</dbReference>
<dbReference type="GO" id="GO:0008311">
    <property type="term" value="F:double-stranded DNA 3'-5' DNA exonuclease activity"/>
    <property type="evidence" value="ECO:0007669"/>
    <property type="project" value="InterPro"/>
</dbReference>
<keyword evidence="3" id="KW-0378">Hydrolase</keyword>
<keyword evidence="4 6" id="KW-0460">Magnesium</keyword>
<feature type="site" description="Important for catalytic activity" evidence="7">
    <location>
        <position position="231"/>
    </location>
</feature>
<dbReference type="HOGENOM" id="CLU_027539_0_3_6"/>
<dbReference type="GO" id="GO:0004519">
    <property type="term" value="F:endonuclease activity"/>
    <property type="evidence" value="ECO:0007669"/>
    <property type="project" value="InterPro"/>
</dbReference>
<gene>
    <name evidence="9" type="ORF">TQ33_0776</name>
</gene>
<dbReference type="InterPro" id="IPR004808">
    <property type="entry name" value="AP_endonuc_1"/>
</dbReference>
<dbReference type="CDD" id="cd09086">
    <property type="entry name" value="ExoIII-like_AP-endo"/>
    <property type="match status" value="1"/>
</dbReference>
<feature type="active site" description="Proton donor/acceptor" evidence="5">
    <location>
        <position position="151"/>
    </location>
</feature>
<dbReference type="PROSITE" id="PS00726">
    <property type="entry name" value="AP_NUCLEASE_F1_1"/>
    <property type="match status" value="1"/>
</dbReference>
<feature type="domain" description="Endonuclease/exonuclease/phosphatase" evidence="8">
    <location>
        <begin position="4"/>
        <end position="261"/>
    </location>
</feature>
<dbReference type="OrthoDB" id="9803914at2"/>
<feature type="binding site" evidence="6">
    <location>
        <position position="261"/>
    </location>
    <ligand>
        <name>Mg(2+)</name>
        <dbReference type="ChEBI" id="CHEBI:18420"/>
        <label>1</label>
    </ligand>
</feature>
<proteinExistence type="inferred from homology"/>
<dbReference type="InterPro" id="IPR020847">
    <property type="entry name" value="AP_endonuclease_F1_BS"/>
</dbReference>
<dbReference type="Gene3D" id="3.60.10.10">
    <property type="entry name" value="Endonuclease/exonuclease/phosphatase"/>
    <property type="match status" value="1"/>
</dbReference>
<evidence type="ECO:0000256" key="4">
    <source>
        <dbReference type="ARBA" id="ARBA00022842"/>
    </source>
</evidence>
<name>A0A0F6TQH9_9GAMM</name>
<reference evidence="9 10" key="1">
    <citation type="submission" date="2015-02" db="EMBL/GenBank/DDBJ databases">
        <title>Complete genome sequence of Kangiella geojedonensis strain YCS-5T.</title>
        <authorList>
            <person name="Kim K.M."/>
        </authorList>
    </citation>
    <scope>NUCLEOTIDE SEQUENCE [LARGE SCALE GENOMIC DNA]</scope>
    <source>
        <strain evidence="9 10">YCS-5</strain>
    </source>
</reference>
<dbReference type="InterPro" id="IPR036691">
    <property type="entry name" value="Endo/exonu/phosph_ase_sf"/>
</dbReference>
<dbReference type="GO" id="GO:0003677">
    <property type="term" value="F:DNA binding"/>
    <property type="evidence" value="ECO:0007669"/>
    <property type="project" value="InterPro"/>
</dbReference>
<dbReference type="PANTHER" id="PTHR43250:SF2">
    <property type="entry name" value="EXODEOXYRIBONUCLEASE III"/>
    <property type="match status" value="1"/>
</dbReference>
<evidence type="ECO:0000313" key="9">
    <source>
        <dbReference type="EMBL" id="AKE51750.1"/>
    </source>
</evidence>
<evidence type="ECO:0000313" key="10">
    <source>
        <dbReference type="Proteomes" id="UP000034071"/>
    </source>
</evidence>
<evidence type="ECO:0000256" key="1">
    <source>
        <dbReference type="ARBA" id="ARBA00007092"/>
    </source>
</evidence>
<protein>
    <submittedName>
        <fullName evidence="9">Exodeoxyribonuclease III</fullName>
    </submittedName>
</protein>
<keyword evidence="10" id="KW-1185">Reference proteome</keyword>
<dbReference type="PANTHER" id="PTHR43250">
    <property type="entry name" value="EXODEOXYRIBONUCLEASE III"/>
    <property type="match status" value="1"/>
</dbReference>
<evidence type="ECO:0000259" key="8">
    <source>
        <dbReference type="Pfam" id="PF03372"/>
    </source>
</evidence>
<evidence type="ECO:0000256" key="2">
    <source>
        <dbReference type="ARBA" id="ARBA00022723"/>
    </source>
</evidence>
<comment type="similarity">
    <text evidence="1">Belongs to the DNA repair enzymes AP/ExoA family.</text>
</comment>
<dbReference type="Pfam" id="PF03372">
    <property type="entry name" value="Exo_endo_phos"/>
    <property type="match status" value="1"/>
</dbReference>
<dbReference type="NCBIfam" id="TIGR00633">
    <property type="entry name" value="xth"/>
    <property type="match status" value="1"/>
</dbReference>
<dbReference type="InterPro" id="IPR005135">
    <property type="entry name" value="Endo/exonuclease/phosphatase"/>
</dbReference>
<keyword evidence="2 6" id="KW-0479">Metal-binding</keyword>
<dbReference type="NCBIfam" id="NF008733">
    <property type="entry name" value="PRK11756.1"/>
    <property type="match status" value="1"/>
</dbReference>
<feature type="binding site" evidence="6">
    <location>
        <position position="151"/>
    </location>
    <ligand>
        <name>Mg(2+)</name>
        <dbReference type="ChEBI" id="CHEBI:18420"/>
        <label>1</label>
    </ligand>
</feature>